<organism evidence="7 8">
    <name type="scientific">Salinisphaera dokdonensis CL-ES53</name>
    <dbReference type="NCBI Taxonomy" id="1304272"/>
    <lineage>
        <taxon>Bacteria</taxon>
        <taxon>Pseudomonadati</taxon>
        <taxon>Pseudomonadota</taxon>
        <taxon>Gammaproteobacteria</taxon>
        <taxon>Salinisphaerales</taxon>
        <taxon>Salinisphaeraceae</taxon>
        <taxon>Salinisphaera</taxon>
    </lineage>
</organism>
<keyword evidence="4 5" id="KW-0472">Membrane</keyword>
<keyword evidence="3 5" id="KW-1133">Transmembrane helix</keyword>
<feature type="transmembrane region" description="Helical" evidence="5">
    <location>
        <begin position="107"/>
        <end position="131"/>
    </location>
</feature>
<evidence type="ECO:0000313" key="8">
    <source>
        <dbReference type="Proteomes" id="UP001460888"/>
    </source>
</evidence>
<feature type="transmembrane region" description="Helical" evidence="5">
    <location>
        <begin position="143"/>
        <end position="165"/>
    </location>
</feature>
<evidence type="ECO:0000256" key="4">
    <source>
        <dbReference type="ARBA" id="ARBA00023136"/>
    </source>
</evidence>
<feature type="domain" description="Yip1" evidence="6">
    <location>
        <begin position="12"/>
        <end position="161"/>
    </location>
</feature>
<sequence>MIGAAKLQAPTYEEVEHDSSATGQAALVVALAALAAGIGALGAVGGSIGFLLLNAVAALLGWLIWAAIIWAIGTKLLPEAQTEADIGQLLRTLGFAATPGLLRVFGIIPILGPIVWLVASVWMLATTVIAVRQALDYNSTLRAVGVCVAGWLVQLLIMALIGGLAGPTGPAGM</sequence>
<comment type="subcellular location">
    <subcellularLocation>
        <location evidence="1">Membrane</location>
        <topology evidence="1">Multi-pass membrane protein</topology>
    </subcellularLocation>
</comment>
<comment type="caution">
    <text evidence="7">The sequence shown here is derived from an EMBL/GenBank/DDBJ whole genome shotgun (WGS) entry which is preliminary data.</text>
</comment>
<name>A0ABV2B0P7_9GAMM</name>
<dbReference type="Proteomes" id="UP001460888">
    <property type="component" value="Unassembled WGS sequence"/>
</dbReference>
<protein>
    <recommendedName>
        <fullName evidence="6">Yip1 domain-containing protein</fullName>
    </recommendedName>
</protein>
<accession>A0ABV2B0P7</accession>
<evidence type="ECO:0000259" key="6">
    <source>
        <dbReference type="Pfam" id="PF04893"/>
    </source>
</evidence>
<evidence type="ECO:0000256" key="1">
    <source>
        <dbReference type="ARBA" id="ARBA00004141"/>
    </source>
</evidence>
<dbReference type="Pfam" id="PF04893">
    <property type="entry name" value="Yip1"/>
    <property type="match status" value="1"/>
</dbReference>
<proteinExistence type="predicted"/>
<evidence type="ECO:0000256" key="5">
    <source>
        <dbReference type="SAM" id="Phobius"/>
    </source>
</evidence>
<gene>
    <name evidence="7" type="ORF">SADO_09412</name>
</gene>
<keyword evidence="8" id="KW-1185">Reference proteome</keyword>
<keyword evidence="2 5" id="KW-0812">Transmembrane</keyword>
<dbReference type="InterPro" id="IPR006977">
    <property type="entry name" value="Yip1_dom"/>
</dbReference>
<feature type="transmembrane region" description="Helical" evidence="5">
    <location>
        <begin position="25"/>
        <end position="44"/>
    </location>
</feature>
<reference evidence="7 8" key="1">
    <citation type="submission" date="2013-03" db="EMBL/GenBank/DDBJ databases">
        <title>Salinisphaera dokdonensis CL-ES53 Genome Sequencing.</title>
        <authorList>
            <person name="Li C."/>
            <person name="Lai Q."/>
            <person name="Shao Z."/>
        </authorList>
    </citation>
    <scope>NUCLEOTIDE SEQUENCE [LARGE SCALE GENOMIC DNA]</scope>
    <source>
        <strain evidence="7 8">CL-ES53</strain>
    </source>
</reference>
<feature type="transmembrane region" description="Helical" evidence="5">
    <location>
        <begin position="51"/>
        <end position="72"/>
    </location>
</feature>
<evidence type="ECO:0000313" key="7">
    <source>
        <dbReference type="EMBL" id="MES1929465.1"/>
    </source>
</evidence>
<evidence type="ECO:0000256" key="3">
    <source>
        <dbReference type="ARBA" id="ARBA00022989"/>
    </source>
</evidence>
<dbReference type="EMBL" id="APND01000002">
    <property type="protein sequence ID" value="MES1929465.1"/>
    <property type="molecule type" value="Genomic_DNA"/>
</dbReference>
<evidence type="ECO:0000256" key="2">
    <source>
        <dbReference type="ARBA" id="ARBA00022692"/>
    </source>
</evidence>